<dbReference type="Pfam" id="PF21217">
    <property type="entry name" value="PaaA2"/>
    <property type="match status" value="1"/>
</dbReference>
<dbReference type="Gene3D" id="6.20.450.20">
    <property type="match status" value="1"/>
</dbReference>
<dbReference type="RefSeq" id="WP_097077862.1">
    <property type="nucleotide sequence ID" value="NZ_BAABHT010000020.1"/>
</dbReference>
<dbReference type="OrthoDB" id="3174560at2"/>
<feature type="domain" description="Stability determinant" evidence="1">
    <location>
        <begin position="18"/>
        <end position="47"/>
    </location>
</feature>
<accession>A0A240E4T1</accession>
<evidence type="ECO:0000313" key="2">
    <source>
        <dbReference type="EMBL" id="SNX43586.1"/>
    </source>
</evidence>
<evidence type="ECO:0000259" key="1">
    <source>
        <dbReference type="Pfam" id="PF21217"/>
    </source>
</evidence>
<dbReference type="AlphaFoldDB" id="A0A240E4T1"/>
<dbReference type="EMBL" id="OANT01000001">
    <property type="protein sequence ID" value="SNX43586.1"/>
    <property type="molecule type" value="Genomic_DNA"/>
</dbReference>
<sequence length="63" mass="7278">MNTTFDPLISEFDSSDDAEKYDLWFRAKVRKSLADPRPSIPHDEAMARIRAELKKRIAERANG</sequence>
<proteinExistence type="predicted"/>
<dbReference type="InterPro" id="IPR048851">
    <property type="entry name" value="PaaA2_dom"/>
</dbReference>
<keyword evidence="3" id="KW-1185">Reference proteome</keyword>
<dbReference type="Proteomes" id="UP000219042">
    <property type="component" value="Unassembled WGS sequence"/>
</dbReference>
<name>A0A240E4T1_9GAMM</name>
<organism evidence="2 3">
    <name type="scientific">Acinetobacter puyangensis</name>
    <dbReference type="NCBI Taxonomy" id="1096779"/>
    <lineage>
        <taxon>Bacteria</taxon>
        <taxon>Pseudomonadati</taxon>
        <taxon>Pseudomonadota</taxon>
        <taxon>Gammaproteobacteria</taxon>
        <taxon>Moraxellales</taxon>
        <taxon>Moraxellaceae</taxon>
        <taxon>Acinetobacter</taxon>
    </lineage>
</organism>
<evidence type="ECO:0000313" key="3">
    <source>
        <dbReference type="Proteomes" id="UP000219042"/>
    </source>
</evidence>
<protein>
    <recommendedName>
        <fullName evidence="1">Stability determinant domain-containing protein</fullName>
    </recommendedName>
</protein>
<gene>
    <name evidence="2" type="ORF">SAMN05421731_101628</name>
</gene>
<reference evidence="3" key="1">
    <citation type="submission" date="2016-09" db="EMBL/GenBank/DDBJ databases">
        <authorList>
            <person name="Varghese N."/>
            <person name="Submissions S."/>
        </authorList>
    </citation>
    <scope>NUCLEOTIDE SEQUENCE [LARGE SCALE GENOMIC DNA]</scope>
    <source>
        <strain evidence="3">ANC 4466</strain>
    </source>
</reference>